<gene>
    <name evidence="2" type="ORF">DXC61_05480</name>
</gene>
<dbReference type="Pfam" id="PF14897">
    <property type="entry name" value="EpsG"/>
    <property type="match status" value="1"/>
</dbReference>
<accession>A0AA92SZ79</accession>
<feature type="transmembrane region" description="Helical" evidence="1">
    <location>
        <begin position="295"/>
        <end position="315"/>
    </location>
</feature>
<sequence length="383" mass="45258">MALYFLSFCTAYAFVFIKQANKPAWFKTYVVLLCLFLCFGYMTGTDWRAYEEIYTHINFNNLFYNYFQEPGYYIYMLPFRFFNIDFFVFFIFTKVLCYISIINKLITYCEQYRYIGLMYFIPCWGFYLFIDNPMRNLIAASISVFAFKYLLERKPIPYFTIVILAMTFHATACVMIPAYFFLHKNLSTKKIVILYAIINILFANRTLLTLIICNIFGFIPYVEGKINSYIETSNVEGGGRTISLGFIIFFTFFVLLCIYKNQIYKMKNGIFIWNGAITFLLLYRLATTIEVFMRFQIYYVLFFVAGISILTSFFTERSKKIYITYLLGLAIIGSSQIFATWRYLPYTNYLTYALKGEFPSYSFRSAYNPNNSPYKTTNKGSKK</sequence>
<feature type="transmembrane region" description="Helical" evidence="1">
    <location>
        <begin position="242"/>
        <end position="259"/>
    </location>
</feature>
<feature type="transmembrane region" description="Helical" evidence="1">
    <location>
        <begin position="322"/>
        <end position="344"/>
    </location>
</feature>
<keyword evidence="1" id="KW-0812">Transmembrane</keyword>
<keyword evidence="1" id="KW-1133">Transmembrane helix</keyword>
<feature type="transmembrane region" description="Helical" evidence="1">
    <location>
        <begin position="23"/>
        <end position="42"/>
    </location>
</feature>
<feature type="transmembrane region" description="Helical" evidence="1">
    <location>
        <begin position="157"/>
        <end position="182"/>
    </location>
</feature>
<dbReference type="EMBL" id="QSSA01000009">
    <property type="protein sequence ID" value="RGL62294.1"/>
    <property type="molecule type" value="Genomic_DNA"/>
</dbReference>
<dbReference type="Proteomes" id="UP000261187">
    <property type="component" value="Unassembled WGS sequence"/>
</dbReference>
<dbReference type="InterPro" id="IPR049458">
    <property type="entry name" value="EpsG-like"/>
</dbReference>
<proteinExistence type="predicted"/>
<comment type="caution">
    <text evidence="2">The sequence shown here is derived from an EMBL/GenBank/DDBJ whole genome shotgun (WGS) entry which is preliminary data.</text>
</comment>
<feature type="transmembrane region" description="Helical" evidence="1">
    <location>
        <begin position="112"/>
        <end position="129"/>
    </location>
</feature>
<evidence type="ECO:0000313" key="2">
    <source>
        <dbReference type="EMBL" id="RGL62294.1"/>
    </source>
</evidence>
<protein>
    <submittedName>
        <fullName evidence="2">EpsG family protein</fullName>
    </submittedName>
</protein>
<feature type="transmembrane region" description="Helical" evidence="1">
    <location>
        <begin position="194"/>
        <end position="222"/>
    </location>
</feature>
<reference evidence="2 3" key="1">
    <citation type="submission" date="2018-08" db="EMBL/GenBank/DDBJ databases">
        <title>A genome reference for cultivated species of the human gut microbiota.</title>
        <authorList>
            <person name="Zou Y."/>
            <person name="Xue W."/>
            <person name="Luo G."/>
        </authorList>
    </citation>
    <scope>NUCLEOTIDE SEQUENCE [LARGE SCALE GENOMIC DNA]</scope>
    <source>
        <strain evidence="2 3">TF06-40</strain>
    </source>
</reference>
<dbReference type="RefSeq" id="WP_117693099.1">
    <property type="nucleotide sequence ID" value="NZ_QSSA01000009.1"/>
</dbReference>
<evidence type="ECO:0000256" key="1">
    <source>
        <dbReference type="SAM" id="Phobius"/>
    </source>
</evidence>
<organism evidence="2 3">
    <name type="scientific">Segatella copri</name>
    <dbReference type="NCBI Taxonomy" id="165179"/>
    <lineage>
        <taxon>Bacteria</taxon>
        <taxon>Pseudomonadati</taxon>
        <taxon>Bacteroidota</taxon>
        <taxon>Bacteroidia</taxon>
        <taxon>Bacteroidales</taxon>
        <taxon>Prevotellaceae</taxon>
        <taxon>Segatella</taxon>
    </lineage>
</organism>
<name>A0AA92SZ79_9BACT</name>
<keyword evidence="1" id="KW-0472">Membrane</keyword>
<dbReference type="AlphaFoldDB" id="A0AA92SZ79"/>
<evidence type="ECO:0000313" key="3">
    <source>
        <dbReference type="Proteomes" id="UP000261187"/>
    </source>
</evidence>
<feature type="transmembrane region" description="Helical" evidence="1">
    <location>
        <begin position="271"/>
        <end position="289"/>
    </location>
</feature>